<proteinExistence type="predicted"/>
<dbReference type="InterPro" id="IPR051783">
    <property type="entry name" value="NAD(P)-dependent_oxidoreduct"/>
</dbReference>
<comment type="caution">
    <text evidence="3">The sequence shown here is derived from an EMBL/GenBank/DDBJ whole genome shotgun (WGS) entry which is preliminary data.</text>
</comment>
<keyword evidence="4" id="KW-1185">Reference proteome</keyword>
<evidence type="ECO:0000256" key="1">
    <source>
        <dbReference type="SAM" id="MobiDB-lite"/>
    </source>
</evidence>
<dbReference type="RefSeq" id="WP_396683551.1">
    <property type="nucleotide sequence ID" value="NZ_JBIRPU010000022.1"/>
</dbReference>
<evidence type="ECO:0000259" key="2">
    <source>
        <dbReference type="Pfam" id="PF01370"/>
    </source>
</evidence>
<dbReference type="Gene3D" id="3.40.50.720">
    <property type="entry name" value="NAD(P)-binding Rossmann-like Domain"/>
    <property type="match status" value="1"/>
</dbReference>
<protein>
    <submittedName>
        <fullName evidence="3">SDR family NAD(P)-dependent oxidoreductase</fullName>
    </submittedName>
</protein>
<organism evidence="3 4">
    <name type="scientific">Micromonospora rubida</name>
    <dbReference type="NCBI Taxonomy" id="2697657"/>
    <lineage>
        <taxon>Bacteria</taxon>
        <taxon>Bacillati</taxon>
        <taxon>Actinomycetota</taxon>
        <taxon>Actinomycetes</taxon>
        <taxon>Micromonosporales</taxon>
        <taxon>Micromonosporaceae</taxon>
        <taxon>Micromonospora</taxon>
    </lineage>
</organism>
<dbReference type="Pfam" id="PF01370">
    <property type="entry name" value="Epimerase"/>
    <property type="match status" value="1"/>
</dbReference>
<dbReference type="InterPro" id="IPR036291">
    <property type="entry name" value="NAD(P)-bd_dom_sf"/>
</dbReference>
<dbReference type="PANTHER" id="PTHR48079:SF6">
    <property type="entry name" value="NAD(P)-BINDING DOMAIN-CONTAINING PROTEIN-RELATED"/>
    <property type="match status" value="1"/>
</dbReference>
<sequence length="366" mass="38518">MLVLVTGGTGFVGAHTVAALAAAGHRVRVLARDPDRVAPALSPLSVPSDAVQVADGDVTDETAVARAVRGVDALVHAASVYSFDSRWHDATRRTNVRGTEVVLAAARRLGVGRSVHVSTFGALLPSPAGTVGPQSPPTTARETYLASKAAAERVARQHQAHGDPVVIAYPPALLGPDDPKLGDQNARLRNVLRGLMPMWPTGGFPVGDVRDTAALLAELATGPAEVGGRHLGPGRYLRTRDYVRAVREVTGRRLPTLFLPARAMLPFAYATDVVQRVWPWHIPAEYGACYVCACDARPEDVARSAGPEPRPVTETLTDTVRWLHRTGRLTAAQAGRAAAPTAPVDPAAPAAGSVRAAAAPRKEARP</sequence>
<feature type="domain" description="NAD-dependent epimerase/dehydratase" evidence="2">
    <location>
        <begin position="3"/>
        <end position="193"/>
    </location>
</feature>
<dbReference type="SUPFAM" id="SSF51735">
    <property type="entry name" value="NAD(P)-binding Rossmann-fold domains"/>
    <property type="match status" value="1"/>
</dbReference>
<gene>
    <name evidence="3" type="ORF">ACH4OY_24990</name>
</gene>
<feature type="region of interest" description="Disordered" evidence="1">
    <location>
        <begin position="331"/>
        <end position="366"/>
    </location>
</feature>
<dbReference type="PANTHER" id="PTHR48079">
    <property type="entry name" value="PROTEIN YEEZ"/>
    <property type="match status" value="1"/>
</dbReference>
<evidence type="ECO:0000313" key="3">
    <source>
        <dbReference type="EMBL" id="MFI0795912.1"/>
    </source>
</evidence>
<reference evidence="3 4" key="1">
    <citation type="submission" date="2024-10" db="EMBL/GenBank/DDBJ databases">
        <title>The Natural Products Discovery Center: Release of the First 8490 Sequenced Strains for Exploring Actinobacteria Biosynthetic Diversity.</title>
        <authorList>
            <person name="Kalkreuter E."/>
            <person name="Kautsar S.A."/>
            <person name="Yang D."/>
            <person name="Bader C.D."/>
            <person name="Teijaro C.N."/>
            <person name="Fluegel L."/>
            <person name="Davis C.M."/>
            <person name="Simpson J.R."/>
            <person name="Lauterbach L."/>
            <person name="Steele A.D."/>
            <person name="Gui C."/>
            <person name="Meng S."/>
            <person name="Li G."/>
            <person name="Viehrig K."/>
            <person name="Ye F."/>
            <person name="Su P."/>
            <person name="Kiefer A.F."/>
            <person name="Nichols A."/>
            <person name="Cepeda A.J."/>
            <person name="Yan W."/>
            <person name="Fan B."/>
            <person name="Jiang Y."/>
            <person name="Adhikari A."/>
            <person name="Zheng C.-J."/>
            <person name="Schuster L."/>
            <person name="Cowan T.M."/>
            <person name="Smanski M.J."/>
            <person name="Chevrette M.G."/>
            <person name="De Carvalho L.P.S."/>
            <person name="Shen B."/>
        </authorList>
    </citation>
    <scope>NUCLEOTIDE SEQUENCE [LARGE SCALE GENOMIC DNA]</scope>
    <source>
        <strain evidence="3 4">NPDC021253</strain>
    </source>
</reference>
<dbReference type="InterPro" id="IPR001509">
    <property type="entry name" value="Epimerase_deHydtase"/>
</dbReference>
<dbReference type="Proteomes" id="UP001611075">
    <property type="component" value="Unassembled WGS sequence"/>
</dbReference>
<name>A0ABW7ST84_9ACTN</name>
<accession>A0ABW7ST84</accession>
<feature type="compositionally biased region" description="Low complexity" evidence="1">
    <location>
        <begin position="331"/>
        <end position="359"/>
    </location>
</feature>
<evidence type="ECO:0000313" key="4">
    <source>
        <dbReference type="Proteomes" id="UP001611075"/>
    </source>
</evidence>
<dbReference type="EMBL" id="JBIRPU010000022">
    <property type="protein sequence ID" value="MFI0795912.1"/>
    <property type="molecule type" value="Genomic_DNA"/>
</dbReference>